<dbReference type="Proteomes" id="UP000007015">
    <property type="component" value="Chromosome 10"/>
</dbReference>
<proteinExistence type="predicted"/>
<dbReference type="AlphaFoldDB" id="B8BI30"/>
<gene>
    <name evidence="2" type="ORF">OsI_34523</name>
</gene>
<feature type="region of interest" description="Disordered" evidence="1">
    <location>
        <begin position="1"/>
        <end position="147"/>
    </location>
</feature>
<organism evidence="2 3">
    <name type="scientific">Oryza sativa subsp. indica</name>
    <name type="common">Rice</name>
    <dbReference type="NCBI Taxonomy" id="39946"/>
    <lineage>
        <taxon>Eukaryota</taxon>
        <taxon>Viridiplantae</taxon>
        <taxon>Streptophyta</taxon>
        <taxon>Embryophyta</taxon>
        <taxon>Tracheophyta</taxon>
        <taxon>Spermatophyta</taxon>
        <taxon>Magnoliopsida</taxon>
        <taxon>Liliopsida</taxon>
        <taxon>Poales</taxon>
        <taxon>Poaceae</taxon>
        <taxon>BOP clade</taxon>
        <taxon>Oryzoideae</taxon>
        <taxon>Oryzeae</taxon>
        <taxon>Oryzinae</taxon>
        <taxon>Oryza</taxon>
        <taxon>Oryza sativa</taxon>
    </lineage>
</organism>
<feature type="compositionally biased region" description="Low complexity" evidence="1">
    <location>
        <begin position="33"/>
        <end position="45"/>
    </location>
</feature>
<feature type="compositionally biased region" description="Basic residues" evidence="1">
    <location>
        <begin position="46"/>
        <end position="55"/>
    </location>
</feature>
<dbReference type="Gramene" id="BGIOSGA033390-TA">
    <property type="protein sequence ID" value="BGIOSGA033390-PA"/>
    <property type="gene ID" value="BGIOSGA033390"/>
</dbReference>
<dbReference type="HOGENOM" id="CLU_1002486_0_0_1"/>
<sequence length="340" mass="34680">MQYMMDQEAPGRSAPGATRAAIQAAPPPPSPALPSLVAARAATGKAGRKQGRQRRGFPSPSLVVKAAGAPTRPDDGSEARAIASSSGATEHGSGPLLAGSGAPTGGSRGGRRDLPPSRPEATTPRPAKERWGLARPRRCGDDSRGGRPVTVCDAIVGTGNGAAVGRFAGGGRLLPLAGGGRWRSDGLRRRLLASVAAATAAVTVEAVATSAAGKESGARRGWQRRGGWAFGSSDCGGGDRVCGHRRHGGLGRLAEGVGDGCFWSARHRLVEGSKTGLAQRSAADGSGGRLGARGTGGGDGGRLGARGVADGGRPDWRERRVRWRRPAWRREALPAVEEAT</sequence>
<dbReference type="EMBL" id="CM000135">
    <property type="protein sequence ID" value="EEC67383.1"/>
    <property type="molecule type" value="Genomic_DNA"/>
</dbReference>
<protein>
    <submittedName>
        <fullName evidence="2">Uncharacterized protein</fullName>
    </submittedName>
</protein>
<feature type="region of interest" description="Disordered" evidence="1">
    <location>
        <begin position="273"/>
        <end position="319"/>
    </location>
</feature>
<evidence type="ECO:0000313" key="2">
    <source>
        <dbReference type="EMBL" id="EEC67383.1"/>
    </source>
</evidence>
<reference evidence="2 3" key="1">
    <citation type="journal article" date="2005" name="PLoS Biol.">
        <title>The genomes of Oryza sativa: a history of duplications.</title>
        <authorList>
            <person name="Yu J."/>
            <person name="Wang J."/>
            <person name="Lin W."/>
            <person name="Li S."/>
            <person name="Li H."/>
            <person name="Zhou J."/>
            <person name="Ni P."/>
            <person name="Dong W."/>
            <person name="Hu S."/>
            <person name="Zeng C."/>
            <person name="Zhang J."/>
            <person name="Zhang Y."/>
            <person name="Li R."/>
            <person name="Xu Z."/>
            <person name="Li S."/>
            <person name="Li X."/>
            <person name="Zheng H."/>
            <person name="Cong L."/>
            <person name="Lin L."/>
            <person name="Yin J."/>
            <person name="Geng J."/>
            <person name="Li G."/>
            <person name="Shi J."/>
            <person name="Liu J."/>
            <person name="Lv H."/>
            <person name="Li J."/>
            <person name="Wang J."/>
            <person name="Deng Y."/>
            <person name="Ran L."/>
            <person name="Shi X."/>
            <person name="Wang X."/>
            <person name="Wu Q."/>
            <person name="Li C."/>
            <person name="Ren X."/>
            <person name="Wang J."/>
            <person name="Wang X."/>
            <person name="Li D."/>
            <person name="Liu D."/>
            <person name="Zhang X."/>
            <person name="Ji Z."/>
            <person name="Zhao W."/>
            <person name="Sun Y."/>
            <person name="Zhang Z."/>
            <person name="Bao J."/>
            <person name="Han Y."/>
            <person name="Dong L."/>
            <person name="Ji J."/>
            <person name="Chen P."/>
            <person name="Wu S."/>
            <person name="Liu J."/>
            <person name="Xiao Y."/>
            <person name="Bu D."/>
            <person name="Tan J."/>
            <person name="Yang L."/>
            <person name="Ye C."/>
            <person name="Zhang J."/>
            <person name="Xu J."/>
            <person name="Zhou Y."/>
            <person name="Yu Y."/>
            <person name="Zhang B."/>
            <person name="Zhuang S."/>
            <person name="Wei H."/>
            <person name="Liu B."/>
            <person name="Lei M."/>
            <person name="Yu H."/>
            <person name="Li Y."/>
            <person name="Xu H."/>
            <person name="Wei S."/>
            <person name="He X."/>
            <person name="Fang L."/>
            <person name="Zhang Z."/>
            <person name="Zhang Y."/>
            <person name="Huang X."/>
            <person name="Su Z."/>
            <person name="Tong W."/>
            <person name="Li J."/>
            <person name="Tong Z."/>
            <person name="Li S."/>
            <person name="Ye J."/>
            <person name="Wang L."/>
            <person name="Fang L."/>
            <person name="Lei T."/>
            <person name="Chen C."/>
            <person name="Chen H."/>
            <person name="Xu Z."/>
            <person name="Li H."/>
            <person name="Huang H."/>
            <person name="Zhang F."/>
            <person name="Xu H."/>
            <person name="Li N."/>
            <person name="Zhao C."/>
            <person name="Li S."/>
            <person name="Dong L."/>
            <person name="Huang Y."/>
            <person name="Li L."/>
            <person name="Xi Y."/>
            <person name="Qi Q."/>
            <person name="Li W."/>
            <person name="Zhang B."/>
            <person name="Hu W."/>
            <person name="Zhang Y."/>
            <person name="Tian X."/>
            <person name="Jiao Y."/>
            <person name="Liang X."/>
            <person name="Jin J."/>
            <person name="Gao L."/>
            <person name="Zheng W."/>
            <person name="Hao B."/>
            <person name="Liu S."/>
            <person name="Wang W."/>
            <person name="Yuan L."/>
            <person name="Cao M."/>
            <person name="McDermott J."/>
            <person name="Samudrala R."/>
            <person name="Wang J."/>
            <person name="Wong G.K."/>
            <person name="Yang H."/>
        </authorList>
    </citation>
    <scope>NUCLEOTIDE SEQUENCE [LARGE SCALE GENOMIC DNA]</scope>
    <source>
        <strain evidence="3">cv. 93-11</strain>
    </source>
</reference>
<feature type="compositionally biased region" description="Gly residues" evidence="1">
    <location>
        <begin position="285"/>
        <end position="304"/>
    </location>
</feature>
<feature type="compositionally biased region" description="Basic and acidic residues" evidence="1">
    <location>
        <begin position="126"/>
        <end position="145"/>
    </location>
</feature>
<evidence type="ECO:0000313" key="3">
    <source>
        <dbReference type="Proteomes" id="UP000007015"/>
    </source>
</evidence>
<accession>B8BI30</accession>
<evidence type="ECO:0000256" key="1">
    <source>
        <dbReference type="SAM" id="MobiDB-lite"/>
    </source>
</evidence>
<feature type="compositionally biased region" description="Low complexity" evidence="1">
    <location>
        <begin position="14"/>
        <end position="24"/>
    </location>
</feature>
<name>B8BI30_ORYSI</name>
<keyword evidence="3" id="KW-1185">Reference proteome</keyword>